<dbReference type="EMBL" id="BAAAZH010000034">
    <property type="protein sequence ID" value="GAA4129062.1"/>
    <property type="molecule type" value="Genomic_DNA"/>
</dbReference>
<gene>
    <name evidence="2" type="ORF">GCM10022215_41180</name>
</gene>
<comment type="caution">
    <text evidence="2">The sequence shown here is derived from an EMBL/GenBank/DDBJ whole genome shotgun (WGS) entry which is preliminary data.</text>
</comment>
<reference evidence="3" key="1">
    <citation type="journal article" date="2019" name="Int. J. Syst. Evol. Microbiol.">
        <title>The Global Catalogue of Microorganisms (GCM) 10K type strain sequencing project: providing services to taxonomists for standard genome sequencing and annotation.</title>
        <authorList>
            <consortium name="The Broad Institute Genomics Platform"/>
            <consortium name="The Broad Institute Genome Sequencing Center for Infectious Disease"/>
            <person name="Wu L."/>
            <person name="Ma J."/>
        </authorList>
    </citation>
    <scope>NUCLEOTIDE SEQUENCE [LARGE SCALE GENOMIC DNA]</scope>
    <source>
        <strain evidence="3">JCM 16703</strain>
    </source>
</reference>
<feature type="region of interest" description="Disordered" evidence="1">
    <location>
        <begin position="1"/>
        <end position="75"/>
    </location>
</feature>
<evidence type="ECO:0000313" key="2">
    <source>
        <dbReference type="EMBL" id="GAA4129062.1"/>
    </source>
</evidence>
<keyword evidence="3" id="KW-1185">Reference proteome</keyword>
<sequence length="75" mass="7565">MQVGTPSGPSAGRIRYDDGGAARIGAGDHSQQLTSGGPLPASDAGPDGADRGRGVRARGDLRIANHRPTAYPSGR</sequence>
<accession>A0ABP7Y0V3</accession>
<evidence type="ECO:0000256" key="1">
    <source>
        <dbReference type="SAM" id="MobiDB-lite"/>
    </source>
</evidence>
<name>A0ABP7Y0V3_9ACTN</name>
<feature type="compositionally biased region" description="Low complexity" evidence="1">
    <location>
        <begin position="36"/>
        <end position="47"/>
    </location>
</feature>
<feature type="compositionally biased region" description="Basic and acidic residues" evidence="1">
    <location>
        <begin position="48"/>
        <end position="63"/>
    </location>
</feature>
<proteinExistence type="predicted"/>
<organism evidence="2 3">
    <name type="scientific">Nocardioides fonticola</name>
    <dbReference type="NCBI Taxonomy" id="450363"/>
    <lineage>
        <taxon>Bacteria</taxon>
        <taxon>Bacillati</taxon>
        <taxon>Actinomycetota</taxon>
        <taxon>Actinomycetes</taxon>
        <taxon>Propionibacteriales</taxon>
        <taxon>Nocardioidaceae</taxon>
        <taxon>Nocardioides</taxon>
    </lineage>
</organism>
<dbReference type="Proteomes" id="UP001501495">
    <property type="component" value="Unassembled WGS sequence"/>
</dbReference>
<evidence type="ECO:0000313" key="3">
    <source>
        <dbReference type="Proteomes" id="UP001501495"/>
    </source>
</evidence>
<protein>
    <submittedName>
        <fullName evidence="2">Uncharacterized protein</fullName>
    </submittedName>
</protein>